<evidence type="ECO:0000313" key="5">
    <source>
        <dbReference type="Proteomes" id="UP001295463"/>
    </source>
</evidence>
<accession>A0ABM9D8X7</accession>
<feature type="domain" description="DUF2726" evidence="3">
    <location>
        <begin position="37"/>
        <end position="161"/>
    </location>
</feature>
<dbReference type="Gene3D" id="3.30.65.10">
    <property type="entry name" value="Bacterial Topoisomerase I, domain 1"/>
    <property type="match status" value="1"/>
</dbReference>
<evidence type="ECO:0000259" key="2">
    <source>
        <dbReference type="Pfam" id="PF01396"/>
    </source>
</evidence>
<gene>
    <name evidence="4" type="ORF">GEAMG1_1853</name>
</gene>
<reference evidence="4 5" key="1">
    <citation type="submission" date="2022-03" db="EMBL/GenBank/DDBJ databases">
        <authorList>
            <person name="Koch H."/>
        </authorList>
    </citation>
    <scope>NUCLEOTIDE SEQUENCE [LARGE SCALE GENOMIC DNA]</scope>
    <source>
        <strain evidence="4 5">G1</strain>
    </source>
</reference>
<dbReference type="EMBL" id="OW150024">
    <property type="protein sequence ID" value="CAH2031685.1"/>
    <property type="molecule type" value="Genomic_DNA"/>
</dbReference>
<sequence>MATLSIVLVLILFAGLLLILKTVRSSDDEQQCYVSRSILFTAAERSFLGVLEQALDGSPYRAFGKVNLADMVRPAPGLSPRERAIAKNRIDRKHVDFVICTRADLAIVGVVELDDRSHEREDRIARDALVDRVLAQAGIPVLHVPAKLRYALQELREHLTELLPDLTVTPPRPAAREATAPQQASAAETADALPARPQEPLCPSCSSVMVKRQATKGKYAGKWFWACSTFPDCRQVVALDPSLLRSDTAT</sequence>
<evidence type="ECO:0000313" key="4">
    <source>
        <dbReference type="EMBL" id="CAH2031685.1"/>
    </source>
</evidence>
<keyword evidence="5" id="KW-1185">Reference proteome</keyword>
<evidence type="ECO:0000259" key="3">
    <source>
        <dbReference type="Pfam" id="PF10881"/>
    </source>
</evidence>
<evidence type="ECO:0000256" key="1">
    <source>
        <dbReference type="SAM" id="MobiDB-lite"/>
    </source>
</evidence>
<proteinExistence type="predicted"/>
<protein>
    <recommendedName>
        <fullName evidence="6">DUF2726 domain-containing protein</fullName>
    </recommendedName>
</protein>
<dbReference type="Pfam" id="PF10881">
    <property type="entry name" value="DUF2726"/>
    <property type="match status" value="1"/>
</dbReference>
<feature type="compositionally biased region" description="Low complexity" evidence="1">
    <location>
        <begin position="176"/>
        <end position="192"/>
    </location>
</feature>
<dbReference type="InterPro" id="IPR014538">
    <property type="entry name" value="UCP028063_topo_Znf"/>
</dbReference>
<dbReference type="PIRSF" id="PIRSF028063">
    <property type="entry name" value="UCP028063"/>
    <property type="match status" value="1"/>
</dbReference>
<evidence type="ECO:0008006" key="6">
    <source>
        <dbReference type="Google" id="ProtNLM"/>
    </source>
</evidence>
<dbReference type="SUPFAM" id="SSF57783">
    <property type="entry name" value="Zinc beta-ribbon"/>
    <property type="match status" value="1"/>
</dbReference>
<dbReference type="Pfam" id="PF01396">
    <property type="entry name" value="Zn_ribbon_Top1"/>
    <property type="match status" value="1"/>
</dbReference>
<dbReference type="RefSeq" id="WP_305732491.1">
    <property type="nucleotide sequence ID" value="NZ_OW150024.1"/>
</dbReference>
<dbReference type="InterPro" id="IPR024402">
    <property type="entry name" value="DUF2726"/>
</dbReference>
<feature type="region of interest" description="Disordered" evidence="1">
    <location>
        <begin position="166"/>
        <end position="196"/>
    </location>
</feature>
<dbReference type="Proteomes" id="UP001295463">
    <property type="component" value="Chromosome"/>
</dbReference>
<name>A0ABM9D8X7_9BACT</name>
<organism evidence="4 5">
    <name type="scientific">Trichlorobacter ammonificans</name>
    <dbReference type="NCBI Taxonomy" id="2916410"/>
    <lineage>
        <taxon>Bacteria</taxon>
        <taxon>Pseudomonadati</taxon>
        <taxon>Thermodesulfobacteriota</taxon>
        <taxon>Desulfuromonadia</taxon>
        <taxon>Geobacterales</taxon>
        <taxon>Geobacteraceae</taxon>
        <taxon>Trichlorobacter</taxon>
    </lineage>
</organism>
<feature type="domain" description="DNA topoisomerase type IA zn finger" evidence="2">
    <location>
        <begin position="201"/>
        <end position="241"/>
    </location>
</feature>
<dbReference type="InterPro" id="IPR013498">
    <property type="entry name" value="Topo_IA_Znf"/>
</dbReference>